<sequence length="135" mass="15186">QIHAAKVCYRYARAALLALRGHGTWEDRLKVLGDEDMHALNERALTEEEKAQNAHWAELGGAVIEGGVERAAALAAGEGAHTLSWIWYTISVTEDGSEAQLHEALQLEWCKAYARAKRYSEDMHHLREEMWCTIA</sequence>
<dbReference type="Proteomes" id="UP001215280">
    <property type="component" value="Unassembled WGS sequence"/>
</dbReference>
<feature type="non-terminal residue" evidence="1">
    <location>
        <position position="135"/>
    </location>
</feature>
<proteinExistence type="predicted"/>
<name>A0AAD7N7Y0_9AGAR</name>
<organism evidence="1 2">
    <name type="scientific">Mycena maculata</name>
    <dbReference type="NCBI Taxonomy" id="230809"/>
    <lineage>
        <taxon>Eukaryota</taxon>
        <taxon>Fungi</taxon>
        <taxon>Dikarya</taxon>
        <taxon>Basidiomycota</taxon>
        <taxon>Agaricomycotina</taxon>
        <taxon>Agaricomycetes</taxon>
        <taxon>Agaricomycetidae</taxon>
        <taxon>Agaricales</taxon>
        <taxon>Marasmiineae</taxon>
        <taxon>Mycenaceae</taxon>
        <taxon>Mycena</taxon>
    </lineage>
</organism>
<keyword evidence="2" id="KW-1185">Reference proteome</keyword>
<dbReference type="AlphaFoldDB" id="A0AAD7N7Y0"/>
<comment type="caution">
    <text evidence="1">The sequence shown here is derived from an EMBL/GenBank/DDBJ whole genome shotgun (WGS) entry which is preliminary data.</text>
</comment>
<accession>A0AAD7N7Y0</accession>
<protein>
    <submittedName>
        <fullName evidence="1">Uncharacterized protein</fullName>
    </submittedName>
</protein>
<reference evidence="1" key="1">
    <citation type="submission" date="2023-03" db="EMBL/GenBank/DDBJ databases">
        <title>Massive genome expansion in bonnet fungi (Mycena s.s.) driven by repeated elements and novel gene families across ecological guilds.</title>
        <authorList>
            <consortium name="Lawrence Berkeley National Laboratory"/>
            <person name="Harder C.B."/>
            <person name="Miyauchi S."/>
            <person name="Viragh M."/>
            <person name="Kuo A."/>
            <person name="Thoen E."/>
            <person name="Andreopoulos B."/>
            <person name="Lu D."/>
            <person name="Skrede I."/>
            <person name="Drula E."/>
            <person name="Henrissat B."/>
            <person name="Morin E."/>
            <person name="Kohler A."/>
            <person name="Barry K."/>
            <person name="LaButti K."/>
            <person name="Morin E."/>
            <person name="Salamov A."/>
            <person name="Lipzen A."/>
            <person name="Mereny Z."/>
            <person name="Hegedus B."/>
            <person name="Baldrian P."/>
            <person name="Stursova M."/>
            <person name="Weitz H."/>
            <person name="Taylor A."/>
            <person name="Grigoriev I.V."/>
            <person name="Nagy L.G."/>
            <person name="Martin F."/>
            <person name="Kauserud H."/>
        </authorList>
    </citation>
    <scope>NUCLEOTIDE SEQUENCE</scope>
    <source>
        <strain evidence="1">CBHHK188m</strain>
    </source>
</reference>
<evidence type="ECO:0000313" key="1">
    <source>
        <dbReference type="EMBL" id="KAJ7749084.1"/>
    </source>
</evidence>
<dbReference type="EMBL" id="JARJLG010000087">
    <property type="protein sequence ID" value="KAJ7749084.1"/>
    <property type="molecule type" value="Genomic_DNA"/>
</dbReference>
<feature type="non-terminal residue" evidence="1">
    <location>
        <position position="1"/>
    </location>
</feature>
<gene>
    <name evidence="1" type="ORF">DFH07DRAFT_699619</name>
</gene>
<evidence type="ECO:0000313" key="2">
    <source>
        <dbReference type="Proteomes" id="UP001215280"/>
    </source>
</evidence>